<dbReference type="RefSeq" id="WP_191173527.1">
    <property type="nucleotide sequence ID" value="NZ_JACXZS010000020.1"/>
</dbReference>
<dbReference type="Proteomes" id="UP000598426">
    <property type="component" value="Unassembled WGS sequence"/>
</dbReference>
<comment type="caution">
    <text evidence="1">The sequence shown here is derived from an EMBL/GenBank/DDBJ whole genome shotgun (WGS) entry which is preliminary data.</text>
</comment>
<accession>A0ABR8NY05</accession>
<evidence type="ECO:0000313" key="1">
    <source>
        <dbReference type="EMBL" id="MBD3943931.1"/>
    </source>
</evidence>
<dbReference type="GO" id="GO:0016740">
    <property type="term" value="F:transferase activity"/>
    <property type="evidence" value="ECO:0007669"/>
    <property type="project" value="UniProtKB-KW"/>
</dbReference>
<sequence length="368" mass="39789">MRSGEHGTGRRRPRPTRTFVSLTGPAGNLGDALIRRGTLDWARGTSDELVAYVGGAPDVWLRQLGVPTGTRVLRSKRSVARWLWMLATAPGRPVLVFEAGEVPLDRGNGVRELVFLAETLLVRLKRGVVVRPPRAVRAPTQPSLWLHSTAARASQFALWRDDTSRATTGGSQLAPDIGFAAGQRAGLPDGERDELIVSLRGKRPLPAVEWADALTDFAAANGLRIRTVVQVREDEERARELAQMLGGEFDPWGERDAVAQEALVRERYDHARLVISDRLHVLILAALSGAVPAEVVADPTRKITDSFATIGLAGVSADAASLSPDEITAFLTKQLTRADEVRAAVATAYARLAETEADIRTAIEAARA</sequence>
<name>A0ABR8NY05_9MICO</name>
<dbReference type="EMBL" id="JACXZS010000020">
    <property type="protein sequence ID" value="MBD3943931.1"/>
    <property type="molecule type" value="Genomic_DNA"/>
</dbReference>
<keyword evidence="2" id="KW-1185">Reference proteome</keyword>
<proteinExistence type="predicted"/>
<keyword evidence="1" id="KW-0808">Transferase</keyword>
<protein>
    <submittedName>
        <fullName evidence="1">Polysaccharide pyruvyl transferase family protein</fullName>
    </submittedName>
</protein>
<gene>
    <name evidence="1" type="ORF">IF188_19750</name>
</gene>
<evidence type="ECO:0000313" key="2">
    <source>
        <dbReference type="Proteomes" id="UP000598426"/>
    </source>
</evidence>
<reference evidence="1 2" key="1">
    <citation type="submission" date="2020-09" db="EMBL/GenBank/DDBJ databases">
        <title>Isolation and identification of active actinomycetes.</title>
        <authorList>
            <person name="Li X."/>
        </authorList>
    </citation>
    <scope>NUCLEOTIDE SEQUENCE [LARGE SCALE GENOMIC DNA]</scope>
    <source>
        <strain evidence="1 2">NEAU-LLC</strain>
    </source>
</reference>
<organism evidence="1 2">
    <name type="scientific">Microbacterium helvum</name>
    <dbReference type="NCBI Taxonomy" id="2773713"/>
    <lineage>
        <taxon>Bacteria</taxon>
        <taxon>Bacillati</taxon>
        <taxon>Actinomycetota</taxon>
        <taxon>Actinomycetes</taxon>
        <taxon>Micrococcales</taxon>
        <taxon>Microbacteriaceae</taxon>
        <taxon>Microbacterium</taxon>
    </lineage>
</organism>